<evidence type="ECO:0000259" key="1">
    <source>
        <dbReference type="Pfam" id="PF09359"/>
    </source>
</evidence>
<protein>
    <submittedName>
        <fullName evidence="2">VTC domain-containing protein</fullName>
    </submittedName>
</protein>
<accession>A0A1T4NKP9</accession>
<dbReference type="Gene3D" id="3.20.100.30">
    <property type="entry name" value="VTC, catalytic tunnel domain"/>
    <property type="match status" value="1"/>
</dbReference>
<dbReference type="AlphaFoldDB" id="A0A1T4NKP9"/>
<gene>
    <name evidence="2" type="ORF">SAMN02745191_1674</name>
</gene>
<dbReference type="STRING" id="118967.SAMN02745191_1674"/>
<dbReference type="RefSeq" id="WP_078712065.1">
    <property type="nucleotide sequence ID" value="NZ_FUWY01000004.1"/>
</dbReference>
<evidence type="ECO:0000313" key="2">
    <source>
        <dbReference type="EMBL" id="SJZ79646.1"/>
    </source>
</evidence>
<reference evidence="3" key="1">
    <citation type="submission" date="2017-02" db="EMBL/GenBank/DDBJ databases">
        <authorList>
            <person name="Varghese N."/>
            <person name="Submissions S."/>
        </authorList>
    </citation>
    <scope>NUCLEOTIDE SEQUENCE [LARGE SCALE GENOMIC DNA]</scope>
    <source>
        <strain evidence="3">ATCC 25662</strain>
    </source>
</reference>
<name>A0A1T4NKP9_9FIRM</name>
<dbReference type="InterPro" id="IPR018966">
    <property type="entry name" value="VTC_domain"/>
</dbReference>
<feature type="domain" description="VTC" evidence="1">
    <location>
        <begin position="11"/>
        <end position="209"/>
    </location>
</feature>
<dbReference type="InterPro" id="IPR042267">
    <property type="entry name" value="VTC_sf"/>
</dbReference>
<dbReference type="Proteomes" id="UP000243297">
    <property type="component" value="Unassembled WGS sequence"/>
</dbReference>
<organism evidence="2 3">
    <name type="scientific">Anaerorhabdus furcosa</name>
    <dbReference type="NCBI Taxonomy" id="118967"/>
    <lineage>
        <taxon>Bacteria</taxon>
        <taxon>Bacillati</taxon>
        <taxon>Bacillota</taxon>
        <taxon>Erysipelotrichia</taxon>
        <taxon>Erysipelotrichales</taxon>
        <taxon>Erysipelotrichaceae</taxon>
        <taxon>Anaerorhabdus</taxon>
    </lineage>
</organism>
<dbReference type="EMBL" id="FUWY01000004">
    <property type="protein sequence ID" value="SJZ79646.1"/>
    <property type="molecule type" value="Genomic_DNA"/>
</dbReference>
<dbReference type="OrthoDB" id="148766at2"/>
<dbReference type="CDD" id="cd07750">
    <property type="entry name" value="PolyPPase_VTC_like"/>
    <property type="match status" value="1"/>
</dbReference>
<sequence length="231" mass="27511">MKILSKSHFVEQKFIVSEEQIEKFLKCVSNNIEEDEHFKYTVYNIYYADVSEDLVSKVFKHRAMKERIRLRSYGIPSIHDSVYIEMKEQHQDSVVKRRLEMNLEEADELLSKQHECGDNEIDELLRNHGLIPKMFIGYERVAYCSKFNPQVRLTFSMNMRYRKEDFRLCDLPVNKPLFNDETTILEVKGEFLPEWLVEAINHCGLKPIREQKVSKKMKKIMNQVQLTNNLV</sequence>
<dbReference type="Pfam" id="PF09359">
    <property type="entry name" value="VTC"/>
    <property type="match status" value="1"/>
</dbReference>
<proteinExistence type="predicted"/>
<evidence type="ECO:0000313" key="3">
    <source>
        <dbReference type="Proteomes" id="UP000243297"/>
    </source>
</evidence>
<dbReference type="GO" id="GO:0006799">
    <property type="term" value="P:polyphosphate biosynthetic process"/>
    <property type="evidence" value="ECO:0007669"/>
    <property type="project" value="UniProtKB-ARBA"/>
</dbReference>
<keyword evidence="3" id="KW-1185">Reference proteome</keyword>